<dbReference type="FunFam" id="3.40.50.720:FF:000578">
    <property type="entry name" value="3-ketodihydrosphingosine reductase"/>
    <property type="match status" value="1"/>
</dbReference>
<keyword evidence="7" id="KW-0256">Endoplasmic reticulum</keyword>
<dbReference type="GO" id="GO:0005789">
    <property type="term" value="C:endoplasmic reticulum membrane"/>
    <property type="evidence" value="ECO:0007669"/>
    <property type="project" value="UniProtKB-SubCell"/>
</dbReference>
<dbReference type="Pfam" id="PF00106">
    <property type="entry name" value="adh_short"/>
    <property type="match status" value="1"/>
</dbReference>
<dbReference type="Gene3D" id="3.40.50.720">
    <property type="entry name" value="NAD(P)-binding Rossmann-like Domain"/>
    <property type="match status" value="1"/>
</dbReference>
<evidence type="ECO:0000256" key="3">
    <source>
        <dbReference type="ARBA" id="ARBA00004991"/>
    </source>
</evidence>
<dbReference type="PANTHER" id="PTHR43550:SF3">
    <property type="entry name" value="3-KETODIHYDROSPHINGOSINE REDUCTASE"/>
    <property type="match status" value="1"/>
</dbReference>
<accession>A0AB34PJ37</accession>
<comment type="caution">
    <text evidence="21">The sequence shown here is derived from an EMBL/GenBank/DDBJ whole genome shotgun (WGS) entry which is preliminary data.</text>
</comment>
<dbReference type="InterPro" id="IPR045022">
    <property type="entry name" value="KDSR-like"/>
</dbReference>
<keyword evidence="11" id="KW-0560">Oxidoreductase</keyword>
<evidence type="ECO:0000256" key="8">
    <source>
        <dbReference type="ARBA" id="ARBA00022857"/>
    </source>
</evidence>
<evidence type="ECO:0000256" key="17">
    <source>
        <dbReference type="ARBA" id="ARBA00032891"/>
    </source>
</evidence>
<evidence type="ECO:0000256" key="12">
    <source>
        <dbReference type="ARBA" id="ARBA00023098"/>
    </source>
</evidence>
<feature type="transmembrane region" description="Helical" evidence="20">
    <location>
        <begin position="274"/>
        <end position="296"/>
    </location>
</feature>
<keyword evidence="10 20" id="KW-1133">Transmembrane helix</keyword>
<comment type="subcellular location">
    <subcellularLocation>
        <location evidence="1">Endoplasmic reticulum membrane</location>
        <topology evidence="1">Single-pass membrane protein</topology>
    </subcellularLocation>
</comment>
<keyword evidence="6" id="KW-0547">Nucleotide-binding</keyword>
<comment type="similarity">
    <text evidence="4">Belongs to the short-chain dehydrogenases/reductases (SDR) family.</text>
</comment>
<protein>
    <recommendedName>
        <fullName evidence="15">3-ketodihydrosphingosine reductase TSC10</fullName>
        <ecNumber evidence="14">1.1.1.102</ecNumber>
    </recommendedName>
    <alternativeName>
        <fullName evidence="17">3-dehydrosphinganine reductase</fullName>
    </alternativeName>
    <alternativeName>
        <fullName evidence="16">KDS reductase</fullName>
    </alternativeName>
</protein>
<evidence type="ECO:0000256" key="16">
    <source>
        <dbReference type="ARBA" id="ARBA00029797"/>
    </source>
</evidence>
<gene>
    <name evidence="21" type="ORF">MG3_06110</name>
</gene>
<dbReference type="PRINTS" id="PR00081">
    <property type="entry name" value="GDHRDH"/>
</dbReference>
<comment type="pathway">
    <text evidence="3">Sphingolipid metabolism.</text>
</comment>
<comment type="pathway">
    <text evidence="2">Lipid metabolism; sphingolipid metabolism.</text>
</comment>
<name>A0AB34PJ37_CANAX</name>
<dbReference type="EC" id="1.1.1.102" evidence="14"/>
<reference evidence="21 22" key="1">
    <citation type="submission" date="2013-12" db="EMBL/GenBank/DDBJ databases">
        <title>The Genome Sequence of Candida albicans P78048.</title>
        <authorList>
            <consortium name="The Broad Institute Genome Sequencing Platform"/>
            <consortium name="The Broad Institute Genome Sequencing Center for Infectious Disease"/>
            <person name="Cuomo C."/>
            <person name="Bennett R."/>
            <person name="Hirakawa M."/>
            <person name="Noverr M."/>
            <person name="Mitchell A."/>
            <person name="Young S.K."/>
            <person name="Zeng Q."/>
            <person name="Gargeya S."/>
            <person name="Fitzgerald M."/>
            <person name="Abouelleil A."/>
            <person name="Alvarado L."/>
            <person name="Berlin A.M."/>
            <person name="Chapman S.B."/>
            <person name="Dewar J."/>
            <person name="Goldberg J."/>
            <person name="Griggs A."/>
            <person name="Gujja S."/>
            <person name="Hansen M."/>
            <person name="Howarth C."/>
            <person name="Imamovic A."/>
            <person name="Larimer J."/>
            <person name="McCowan C."/>
            <person name="Murphy C."/>
            <person name="Pearson M."/>
            <person name="Priest M."/>
            <person name="Roberts A."/>
            <person name="Saif S."/>
            <person name="Shea T."/>
            <person name="Sykes S."/>
            <person name="Wortman J."/>
            <person name="Nusbaum C."/>
            <person name="Birren B."/>
        </authorList>
    </citation>
    <scope>NUCLEOTIDE SEQUENCE [LARGE SCALE GENOMIC DNA]</scope>
    <source>
        <strain evidence="21 22">P78048</strain>
    </source>
</reference>
<evidence type="ECO:0000256" key="11">
    <source>
        <dbReference type="ARBA" id="ARBA00023002"/>
    </source>
</evidence>
<evidence type="ECO:0000256" key="9">
    <source>
        <dbReference type="ARBA" id="ARBA00022919"/>
    </source>
</evidence>
<evidence type="ECO:0000256" key="15">
    <source>
        <dbReference type="ARBA" id="ARBA00026241"/>
    </source>
</evidence>
<evidence type="ECO:0000256" key="10">
    <source>
        <dbReference type="ARBA" id="ARBA00022989"/>
    </source>
</evidence>
<dbReference type="SMR" id="A0AB34PJ37"/>
<comment type="catalytic activity">
    <reaction evidence="19">
        <text>sphinganine + NADP(+) = 3-oxosphinganine + NADPH + H(+)</text>
        <dbReference type="Rhea" id="RHEA:22640"/>
        <dbReference type="ChEBI" id="CHEBI:15378"/>
        <dbReference type="ChEBI" id="CHEBI:57783"/>
        <dbReference type="ChEBI" id="CHEBI:57817"/>
        <dbReference type="ChEBI" id="CHEBI:58299"/>
        <dbReference type="ChEBI" id="CHEBI:58349"/>
        <dbReference type="EC" id="1.1.1.102"/>
    </reaction>
    <physiologicalReaction direction="right-to-left" evidence="19">
        <dbReference type="Rhea" id="RHEA:22642"/>
    </physiologicalReaction>
</comment>
<dbReference type="GO" id="GO:0030148">
    <property type="term" value="P:sphingolipid biosynthetic process"/>
    <property type="evidence" value="ECO:0007669"/>
    <property type="project" value="InterPro"/>
</dbReference>
<evidence type="ECO:0000313" key="22">
    <source>
        <dbReference type="Proteomes" id="UP000030161"/>
    </source>
</evidence>
<keyword evidence="9" id="KW-0746">Sphingolipid metabolism</keyword>
<keyword evidence="5 20" id="KW-0812">Transmembrane</keyword>
<evidence type="ECO:0000256" key="5">
    <source>
        <dbReference type="ARBA" id="ARBA00022692"/>
    </source>
</evidence>
<dbReference type="CDD" id="cd08939">
    <property type="entry name" value="KDSR-like_SDR_c"/>
    <property type="match status" value="1"/>
</dbReference>
<evidence type="ECO:0000256" key="14">
    <source>
        <dbReference type="ARBA" id="ARBA00026112"/>
    </source>
</evidence>
<proteinExistence type="inferred from homology"/>
<dbReference type="GO" id="GO:0000166">
    <property type="term" value="F:nucleotide binding"/>
    <property type="evidence" value="ECO:0007669"/>
    <property type="project" value="UniProtKB-KW"/>
</dbReference>
<evidence type="ECO:0000256" key="20">
    <source>
        <dbReference type="SAM" id="Phobius"/>
    </source>
</evidence>
<dbReference type="InterPro" id="IPR036291">
    <property type="entry name" value="NAD(P)-bd_dom_sf"/>
</dbReference>
<dbReference type="GO" id="GO:0047560">
    <property type="term" value="F:3-dehydrosphinganine reductase activity"/>
    <property type="evidence" value="ECO:0007669"/>
    <property type="project" value="UniProtKB-EC"/>
</dbReference>
<dbReference type="InterPro" id="IPR002347">
    <property type="entry name" value="SDR_fam"/>
</dbReference>
<dbReference type="SUPFAM" id="SSF51735">
    <property type="entry name" value="NAD(P)-binding Rossmann-fold domains"/>
    <property type="match status" value="1"/>
</dbReference>
<dbReference type="PANTHER" id="PTHR43550">
    <property type="entry name" value="3-KETODIHYDROSPHINGOSINE REDUCTASE"/>
    <property type="match status" value="1"/>
</dbReference>
<evidence type="ECO:0000256" key="18">
    <source>
        <dbReference type="ARBA" id="ARBA00044737"/>
    </source>
</evidence>
<organism evidence="21 22">
    <name type="scientific">Candida albicans P78048</name>
    <dbReference type="NCBI Taxonomy" id="1094989"/>
    <lineage>
        <taxon>Eukaryota</taxon>
        <taxon>Fungi</taxon>
        <taxon>Dikarya</taxon>
        <taxon>Ascomycota</taxon>
        <taxon>Saccharomycotina</taxon>
        <taxon>Pichiomycetes</taxon>
        <taxon>Debaryomycetaceae</taxon>
        <taxon>Candida/Lodderomyces clade</taxon>
        <taxon>Candida</taxon>
    </lineage>
</organism>
<evidence type="ECO:0000256" key="2">
    <source>
        <dbReference type="ARBA" id="ARBA00004760"/>
    </source>
</evidence>
<sequence length="310" mass="34926">MWFSKTNFPVEGKTALIVGASQGIGVNLAERLYEKNCSTILVARTESKLQHQIQNIKEKYPESSAKISYAVADVSNYDECTRLWRTIDPADPDILFCCAGSSIPKLFQDLTKVDIESGIDINYKTVINVVHTGFKHALSNNTDNLEPHNFKKRSVVLFSSVVSFFPFIGYSQYAPMKSAIESLSIILRQELSPYNYRVTCVFPGNFQSEGFEEEQKTKPDITKKIEGPSNPIPGDECARLIIDQLDKGYDSITTDFIGWFLGCSVLGISSPRQWGFFQILVSFIVSLIAPIANWFINRDIKNSFKKTKKE</sequence>
<evidence type="ECO:0000256" key="7">
    <source>
        <dbReference type="ARBA" id="ARBA00022824"/>
    </source>
</evidence>
<dbReference type="AlphaFoldDB" id="A0AB34PJ37"/>
<dbReference type="EMBL" id="AJIX01000056">
    <property type="protein sequence ID" value="KGR01113.1"/>
    <property type="molecule type" value="Genomic_DNA"/>
</dbReference>
<comment type="function">
    <text evidence="18">Catalyzes the reduction of 3'-oxosphinganine (3-ketodihydrosphingosine/KDS) to sphinganine (dihydrosphingosine/DHS), the second step of de novo sphingolipid biosynthesis.</text>
</comment>
<evidence type="ECO:0000256" key="4">
    <source>
        <dbReference type="ARBA" id="ARBA00006484"/>
    </source>
</evidence>
<keyword evidence="8" id="KW-0521">NADP</keyword>
<evidence type="ECO:0000256" key="1">
    <source>
        <dbReference type="ARBA" id="ARBA00004389"/>
    </source>
</evidence>
<evidence type="ECO:0000256" key="6">
    <source>
        <dbReference type="ARBA" id="ARBA00022741"/>
    </source>
</evidence>
<evidence type="ECO:0000313" key="21">
    <source>
        <dbReference type="EMBL" id="KGR01113.1"/>
    </source>
</evidence>
<evidence type="ECO:0000256" key="13">
    <source>
        <dbReference type="ARBA" id="ARBA00023136"/>
    </source>
</evidence>
<dbReference type="Proteomes" id="UP000030161">
    <property type="component" value="Unassembled WGS sequence"/>
</dbReference>
<keyword evidence="13 20" id="KW-0472">Membrane</keyword>
<keyword evidence="12" id="KW-0443">Lipid metabolism</keyword>
<dbReference type="GO" id="GO:0006666">
    <property type="term" value="P:3-keto-sphinganine metabolic process"/>
    <property type="evidence" value="ECO:0007669"/>
    <property type="project" value="InterPro"/>
</dbReference>
<evidence type="ECO:0000256" key="19">
    <source>
        <dbReference type="ARBA" id="ARBA00048930"/>
    </source>
</evidence>